<comment type="caution">
    <text evidence="1">The sequence shown here is derived from an EMBL/GenBank/DDBJ whole genome shotgun (WGS) entry which is preliminary data.</text>
</comment>
<reference evidence="1 2" key="1">
    <citation type="submission" date="2018-08" db="EMBL/GenBank/DDBJ databases">
        <title>Genome sequencing of Agrobacterium vitis strain ICMP 10754.</title>
        <authorList>
            <person name="Visnovsky S.B."/>
            <person name="Pitman A.R."/>
        </authorList>
    </citation>
    <scope>NUCLEOTIDE SEQUENCE [LARGE SCALE GENOMIC DNA]</scope>
    <source>
        <strain evidence="1 2">ICMP 10754</strain>
    </source>
</reference>
<dbReference type="AlphaFoldDB" id="A0A368N5G0"/>
<proteinExistence type="predicted"/>
<gene>
    <name evidence="1" type="ORF">DXT89_16115</name>
</gene>
<organism evidence="1 2">
    <name type="scientific">Agrobacterium vitis</name>
    <name type="common">Rhizobium vitis</name>
    <dbReference type="NCBI Taxonomy" id="373"/>
    <lineage>
        <taxon>Bacteria</taxon>
        <taxon>Pseudomonadati</taxon>
        <taxon>Pseudomonadota</taxon>
        <taxon>Alphaproteobacteria</taxon>
        <taxon>Hyphomicrobiales</taxon>
        <taxon>Rhizobiaceae</taxon>
        <taxon>Rhizobium/Agrobacterium group</taxon>
        <taxon>Agrobacterium</taxon>
    </lineage>
</organism>
<dbReference type="Proteomes" id="UP000436911">
    <property type="component" value="Unassembled WGS sequence"/>
</dbReference>
<protein>
    <submittedName>
        <fullName evidence="1">Uncharacterized protein</fullName>
    </submittedName>
</protein>
<accession>A0A368N5G0</accession>
<evidence type="ECO:0000313" key="1">
    <source>
        <dbReference type="EMBL" id="KAA3526056.1"/>
    </source>
</evidence>
<evidence type="ECO:0000313" key="2">
    <source>
        <dbReference type="Proteomes" id="UP000436911"/>
    </source>
</evidence>
<dbReference type="EMBL" id="QUSG01000008">
    <property type="protein sequence ID" value="KAA3526056.1"/>
    <property type="molecule type" value="Genomic_DNA"/>
</dbReference>
<sequence length="72" mass="8032">MNLPPGEKTKKYRYAIMAERCCVSIEIDQKISEKGFALAKRRHGAATHIAATEIRELAFKAFETLRCGTFGG</sequence>
<name>A0A368N5G0_AGRVI</name>